<comment type="caution">
    <text evidence="19">The sequence shown here is derived from an EMBL/GenBank/DDBJ whole genome shotgun (WGS) entry which is preliminary data.</text>
</comment>
<dbReference type="Pfam" id="PF22958">
    <property type="entry name" value="Ltn1_1st"/>
    <property type="match status" value="1"/>
</dbReference>
<name>A0AA39KJK2_9HYME</name>
<dbReference type="PANTHER" id="PTHR12389">
    <property type="entry name" value="ZINC FINGER PROTEIN 294"/>
    <property type="match status" value="1"/>
</dbReference>
<dbReference type="InterPro" id="IPR013083">
    <property type="entry name" value="Znf_RING/FYVE/PHD"/>
</dbReference>
<dbReference type="SMART" id="SM00744">
    <property type="entry name" value="RINGv"/>
    <property type="match status" value="1"/>
</dbReference>
<dbReference type="SUPFAM" id="SSF57850">
    <property type="entry name" value="RING/U-box"/>
    <property type="match status" value="1"/>
</dbReference>
<organism evidence="19 20">
    <name type="scientific">Microctonus aethiopoides</name>
    <dbReference type="NCBI Taxonomy" id="144406"/>
    <lineage>
        <taxon>Eukaryota</taxon>
        <taxon>Metazoa</taxon>
        <taxon>Ecdysozoa</taxon>
        <taxon>Arthropoda</taxon>
        <taxon>Hexapoda</taxon>
        <taxon>Insecta</taxon>
        <taxon>Pterygota</taxon>
        <taxon>Neoptera</taxon>
        <taxon>Endopterygota</taxon>
        <taxon>Hymenoptera</taxon>
        <taxon>Apocrita</taxon>
        <taxon>Ichneumonoidea</taxon>
        <taxon>Braconidae</taxon>
        <taxon>Euphorinae</taxon>
        <taxon>Microctonus</taxon>
    </lineage>
</organism>
<dbReference type="InterPro" id="IPR016024">
    <property type="entry name" value="ARM-type_fold"/>
</dbReference>
<evidence type="ECO:0000256" key="8">
    <source>
        <dbReference type="ARBA" id="ARBA00022679"/>
    </source>
</evidence>
<keyword evidence="12 16" id="KW-0833">Ubl conjugation pathway</keyword>
<evidence type="ECO:0000256" key="13">
    <source>
        <dbReference type="ARBA" id="ARBA00022833"/>
    </source>
</evidence>
<dbReference type="GO" id="GO:1990116">
    <property type="term" value="P:ribosome-associated ubiquitin-dependent protein catabolic process"/>
    <property type="evidence" value="ECO:0007669"/>
    <property type="project" value="UniProtKB-UniRule"/>
</dbReference>
<gene>
    <name evidence="19" type="ORF">PV328_002515</name>
</gene>
<feature type="region of interest" description="Disordered" evidence="17">
    <location>
        <begin position="1"/>
        <end position="22"/>
    </location>
</feature>
<reference evidence="19" key="2">
    <citation type="submission" date="2023-03" db="EMBL/GenBank/DDBJ databases">
        <authorList>
            <person name="Inwood S.N."/>
            <person name="Skelly J.G."/>
            <person name="Guhlin J."/>
            <person name="Harrop T.W.R."/>
            <person name="Goldson S.G."/>
            <person name="Dearden P.K."/>
        </authorList>
    </citation>
    <scope>NUCLEOTIDE SEQUENCE</scope>
    <source>
        <strain evidence="19">Irish</strain>
        <tissue evidence="19">Whole body</tissue>
    </source>
</reference>
<evidence type="ECO:0000259" key="18">
    <source>
        <dbReference type="PROSITE" id="PS50089"/>
    </source>
</evidence>
<comment type="catalytic activity">
    <reaction evidence="1 16">
        <text>S-ubiquitinyl-[E2 ubiquitin-conjugating enzyme]-L-cysteine + [acceptor protein]-L-lysine = [E2 ubiquitin-conjugating enzyme]-L-cysteine + N(6)-ubiquitinyl-[acceptor protein]-L-lysine.</text>
        <dbReference type="EC" id="2.3.2.27"/>
    </reaction>
</comment>
<dbReference type="InterPro" id="IPR039804">
    <property type="entry name" value="RING-CH-C4HC3_LTN1"/>
</dbReference>
<dbReference type="SUPFAM" id="SSF48371">
    <property type="entry name" value="ARM repeat"/>
    <property type="match status" value="1"/>
</dbReference>
<dbReference type="EMBL" id="JAQQBS010001422">
    <property type="protein sequence ID" value="KAK0163824.1"/>
    <property type="molecule type" value="Genomic_DNA"/>
</dbReference>
<keyword evidence="10" id="KW-0677">Repeat</keyword>
<evidence type="ECO:0000256" key="3">
    <source>
        <dbReference type="ARBA" id="ARBA00004906"/>
    </source>
</evidence>
<keyword evidence="8 16" id="KW-0808">Transferase</keyword>
<evidence type="ECO:0000256" key="12">
    <source>
        <dbReference type="ARBA" id="ARBA00022786"/>
    </source>
</evidence>
<comment type="subcellular location">
    <subcellularLocation>
        <location evidence="2">Cytoplasm</location>
        <location evidence="2">Cytosol</location>
    </subcellularLocation>
</comment>
<keyword evidence="13 16" id="KW-0862">Zinc</keyword>
<comment type="pathway">
    <text evidence="3 16">Protein modification; protein ubiquitination.</text>
</comment>
<keyword evidence="7" id="KW-0963">Cytoplasm</keyword>
<evidence type="ECO:0000256" key="17">
    <source>
        <dbReference type="SAM" id="MobiDB-lite"/>
    </source>
</evidence>
<dbReference type="FunFam" id="3.30.40.10:FF:000038">
    <property type="entry name" value="E3 ubiquitin-protein ligase listerin"/>
    <property type="match status" value="1"/>
</dbReference>
<dbReference type="GO" id="GO:1990112">
    <property type="term" value="C:RQC complex"/>
    <property type="evidence" value="ECO:0007669"/>
    <property type="project" value="UniProtKB-UniRule"/>
</dbReference>
<evidence type="ECO:0000256" key="9">
    <source>
        <dbReference type="ARBA" id="ARBA00022723"/>
    </source>
</evidence>
<keyword evidence="20" id="KW-1185">Reference proteome</keyword>
<dbReference type="GO" id="GO:0005829">
    <property type="term" value="C:cytosol"/>
    <property type="evidence" value="ECO:0007669"/>
    <property type="project" value="UniProtKB-SubCell"/>
</dbReference>
<dbReference type="EC" id="2.3.2.27" evidence="5 16"/>
<dbReference type="Pfam" id="PF23009">
    <property type="entry name" value="UBC_like"/>
    <property type="match status" value="1"/>
</dbReference>
<evidence type="ECO:0000256" key="7">
    <source>
        <dbReference type="ARBA" id="ARBA00022490"/>
    </source>
</evidence>
<sequence length="1684" mass="194977">MGKNKAQRTKNNAKPSSSGRSAELLGTAMPNFVGFSAVKDGGYVPILPGLTISTLNEVEINTIDSNYQLVLKKMNKKDATTKCKALQEFVNLCNTLPLSSVEAVVPFWPRLYHTLTGDIEHRVRESVQLAHAALVKRVGRNIAQYLKQLAGPWFTSQFDTYPLAASAATNSFQETFPSKKYIDAIVHCQDEILSYISNNIIVQTPELMNTNKTNNLTPDELEAKYQRLLICNLQGYCYYFKKVPLQHIEKTINIHQEIISNGKFWKHAKHESSLVKSAFYNVLTAIMNNAKVLLDNEKKRTITAIMNSLDENEPGILSAVWECMLVAIDNIDDWYNIVSIEKLTLPKLWRVLRSGGQGCASVVYPSLLPFISQFPRFNVDDKEKLFIQFFDNMRDGFNIKTVQMSRSEMMAITKSFAECLRYTILLNNDNIELCEKLLTDQLMPVIESSIKEYSSIKAILFNEIAELLRYWSKNRECEYKSYSLLILKFWSEFELISQRLINNSNNEFDQAVIFNVYDAQLQFLLSLKCKQNSRCKNSHVRFADMTNIESQQEESVENKIISFEDDEIFSKELYQFVEKLCYAHLNNGCQTPTNHMIIYLNQLLSNFESKSIFQSIAKAYTNNDDLLEFYNCHLKNWLLEKNIDTMAIVQFIFVLIKYMNNDEEESVLNSIEQLNDESVLNNSIKFILSEKNTDDRLFKHWCKNNHITKHLEELTRKLVMDEEYNKSSEHILLMAFESTNGDLSVSEDAINNVAIILCEFLKKSDTEPAEHFVELTSRLLEQTWSYKKLINSSLDMLTTLFELDIRDKLSVDIKESTRRIWIDGFSMIYNKLERNQLFEIQKNCMKIIYEKINQFNEININEIVNVAVDFIQASNNNNHDDILNMIVEFNCAEKDVFDIWIPQVTDIVLHAEIISGNFLLANPIQSIPLNRPPIFIVSENEKLPNRMAHCLQWALFNAQMLNKLIPKLNINYEISSDENNYLSNLPNILNGILLIASLAKLYCDHYKSTDNYVTVNDKFKLLAIECQTLRQCIPQNIWNKIITNTETIDNYWIEFGSIFAEFSVYFYGEDKFSSLINNEGCNILKKYLQSENTALTLVDHINAVVLARILLNDLKNYSLCSEVLRKMINRHEIDRDFLLFNRDIGNIEWSNFCLPIEIIRLCTKFVDTVPGQMSTGMWDAVMIFLASWQQTLNKSKHQYDDLKLRCFTVAISQLFCAIQSLMNKHKEKTINELPSKLLDEWQNVFLDDAHRQIANVWMYYANLFNKKDNYLTPIIILQYLGDAMKLLDGNTFFHSYSGYSTVTITSDQLMKFSCKLILSSVPSLQLAAYYSISHLIPRYVEQDKNTIEQENFDIKSLNICKFKNVLLNTQKVVNNILIDFTLCDDINCIVQPFTDSYTYTFGYLLVWANVLNMCSYAHADLRYQYGEILKDELLFSCLMNNIFRLMPLDALQDNKTKITSTYVMEMFKNSPAFNFHDILSKLDHVVCWVYGNCLRHLPVLARQWWSTTESRVGNIVERITTMYVSPVLCQEELTNEKLNNVANLHIKVHGVAREVVATYEMDDTKLELIMILPINYPLGPVVVEPGQHAGNATIRRNCHMQLSIFLTHQNGSIWDALMMWKKNLDKKFAGVEECYICFSIFHINTSQIPKLSCHTCRKKFHAPCLYKWFSTSQKSTCPICRNIF</sequence>
<dbReference type="Pfam" id="PF22999">
    <property type="entry name" value="LTN1_E3_ligase_6th"/>
    <property type="match status" value="1"/>
</dbReference>
<evidence type="ECO:0000256" key="6">
    <source>
        <dbReference type="ARBA" id="ARBA00017157"/>
    </source>
</evidence>
<evidence type="ECO:0000256" key="5">
    <source>
        <dbReference type="ARBA" id="ARBA00012483"/>
    </source>
</evidence>
<dbReference type="InterPro" id="IPR011016">
    <property type="entry name" value="Znf_RING-CH"/>
</dbReference>
<dbReference type="Proteomes" id="UP001168990">
    <property type="component" value="Unassembled WGS sequence"/>
</dbReference>
<evidence type="ECO:0000256" key="11">
    <source>
        <dbReference type="ARBA" id="ARBA00022771"/>
    </source>
</evidence>
<dbReference type="GO" id="GO:0043023">
    <property type="term" value="F:ribosomal large subunit binding"/>
    <property type="evidence" value="ECO:0007669"/>
    <property type="project" value="TreeGrafter"/>
</dbReference>
<keyword evidence="9 16" id="KW-0479">Metal-binding</keyword>
<evidence type="ECO:0000256" key="1">
    <source>
        <dbReference type="ARBA" id="ARBA00000900"/>
    </source>
</evidence>
<dbReference type="PROSITE" id="PS50089">
    <property type="entry name" value="ZF_RING_2"/>
    <property type="match status" value="1"/>
</dbReference>
<comment type="subunit">
    <text evidence="16">Component of the ribosome quality control complex (RQC).</text>
</comment>
<dbReference type="InterPro" id="IPR001841">
    <property type="entry name" value="Znf_RING"/>
</dbReference>
<feature type="compositionally biased region" description="Polar residues" evidence="17">
    <location>
        <begin position="9"/>
        <end position="20"/>
    </location>
</feature>
<evidence type="ECO:0000313" key="20">
    <source>
        <dbReference type="Proteomes" id="UP001168990"/>
    </source>
</evidence>
<evidence type="ECO:0000256" key="2">
    <source>
        <dbReference type="ARBA" id="ARBA00004514"/>
    </source>
</evidence>
<evidence type="ECO:0000256" key="16">
    <source>
        <dbReference type="RuleBase" id="RU367090"/>
    </source>
</evidence>
<dbReference type="CDD" id="cd16491">
    <property type="entry name" value="RING-CH-C4HC3_LTN1"/>
    <property type="match status" value="1"/>
</dbReference>
<dbReference type="GO" id="GO:0072344">
    <property type="term" value="P:rescue of stalled ribosome"/>
    <property type="evidence" value="ECO:0007669"/>
    <property type="project" value="UniProtKB-UniRule"/>
</dbReference>
<accession>A0AA39KJK2</accession>
<dbReference type="GO" id="GO:0008270">
    <property type="term" value="F:zinc ion binding"/>
    <property type="evidence" value="ECO:0007669"/>
    <property type="project" value="UniProtKB-KW"/>
</dbReference>
<comment type="similarity">
    <text evidence="4 16">Belongs to the LTN1 family.</text>
</comment>
<evidence type="ECO:0000256" key="10">
    <source>
        <dbReference type="ARBA" id="ARBA00022737"/>
    </source>
</evidence>
<comment type="function">
    <text evidence="16">E3 ubiquitin-protein ligase. Component of the ribosome quality control complex (RQC), a ribosome-associated complex that mediates ubiquitination and extraction of incompletely synthesized nascent chains for proteasomal degradation.</text>
</comment>
<dbReference type="InterPro" id="IPR039795">
    <property type="entry name" value="LTN1/Rkr1"/>
</dbReference>
<evidence type="ECO:0000256" key="4">
    <source>
        <dbReference type="ARBA" id="ARBA00007997"/>
    </source>
</evidence>
<dbReference type="InterPro" id="IPR054478">
    <property type="entry name" value="LTN1_UBC"/>
</dbReference>
<keyword evidence="11 15" id="KW-0863">Zinc-finger</keyword>
<evidence type="ECO:0000256" key="15">
    <source>
        <dbReference type="PROSITE-ProRule" id="PRU00175"/>
    </source>
</evidence>
<feature type="domain" description="RING-type" evidence="18">
    <location>
        <begin position="1634"/>
        <end position="1681"/>
    </location>
</feature>
<dbReference type="InterPro" id="IPR054476">
    <property type="entry name" value="Ltn1_N"/>
</dbReference>
<evidence type="ECO:0000313" key="19">
    <source>
        <dbReference type="EMBL" id="KAK0163824.1"/>
    </source>
</evidence>
<dbReference type="GO" id="GO:0061630">
    <property type="term" value="F:ubiquitin protein ligase activity"/>
    <property type="evidence" value="ECO:0007669"/>
    <property type="project" value="UniProtKB-UniRule"/>
</dbReference>
<dbReference type="InterPro" id="IPR054477">
    <property type="entry name" value="LTN1_E3_ligase_6th"/>
</dbReference>
<proteinExistence type="inferred from homology"/>
<evidence type="ECO:0000256" key="14">
    <source>
        <dbReference type="ARBA" id="ARBA00032366"/>
    </source>
</evidence>
<reference evidence="19" key="1">
    <citation type="journal article" date="2023" name="bioRxiv">
        <title>Scaffold-level genome assemblies of two parasitoid biocontrol wasps reveal the parthenogenesis mechanism and an associated novel virus.</title>
        <authorList>
            <person name="Inwood S."/>
            <person name="Skelly J."/>
            <person name="Guhlin J."/>
            <person name="Harrop T."/>
            <person name="Goldson S."/>
            <person name="Dearden P."/>
        </authorList>
    </citation>
    <scope>NUCLEOTIDE SEQUENCE</scope>
    <source>
        <strain evidence="19">Irish</strain>
        <tissue evidence="19">Whole body</tissue>
    </source>
</reference>
<dbReference type="PANTHER" id="PTHR12389:SF0">
    <property type="entry name" value="E3 UBIQUITIN-PROTEIN LIGASE LISTERIN"/>
    <property type="match status" value="1"/>
</dbReference>
<protein>
    <recommendedName>
        <fullName evidence="6 16">E3 ubiquitin-protein ligase listerin</fullName>
        <ecNumber evidence="5 16">2.3.2.27</ecNumber>
    </recommendedName>
    <alternativeName>
        <fullName evidence="14 16">RING-type E3 ubiquitin transferase listerin</fullName>
    </alternativeName>
</protein>
<dbReference type="Gene3D" id="3.30.40.10">
    <property type="entry name" value="Zinc/RING finger domain, C3HC4 (zinc finger)"/>
    <property type="match status" value="1"/>
</dbReference>